<dbReference type="RefSeq" id="WP_227588762.1">
    <property type="nucleotide sequence ID" value="NZ_JAJEQQ010000013.1"/>
</dbReference>
<dbReference type="PANTHER" id="PTHR40661">
    <property type="match status" value="1"/>
</dbReference>
<name>A0AAW4W7V3_9FIRM</name>
<keyword evidence="7" id="KW-1185">Reference proteome</keyword>
<dbReference type="PANTHER" id="PTHR40661:SF1">
    <property type="entry name" value="HTH CRO_C1-TYPE DOMAIN-CONTAINING PROTEIN"/>
    <property type="match status" value="1"/>
</dbReference>
<dbReference type="CDD" id="cd00093">
    <property type="entry name" value="HTH_XRE"/>
    <property type="match status" value="1"/>
</dbReference>
<feature type="domain" description="HTH cro/C1-type" evidence="5">
    <location>
        <begin position="10"/>
        <end position="64"/>
    </location>
</feature>
<dbReference type="InterPro" id="IPR010982">
    <property type="entry name" value="Lambda_DNA-bd_dom_sf"/>
</dbReference>
<keyword evidence="3" id="KW-0804">Transcription</keyword>
<sequence>MNKVEIKERIKQGLELREITQSQLASKANIDKGQLSSYISGKYKPRQNNIDALAAALNVNEAWLMGFDVPMERVSDKVKSFQTAPKSAQCKEIIEVCEQLTPHNQRKVFTYSKNLLSTQQMEEDLLAAHVRTDVEQTPEGVQHDLDIMNDDSQWE</sequence>
<dbReference type="PROSITE" id="PS50943">
    <property type="entry name" value="HTH_CROC1"/>
    <property type="match status" value="1"/>
</dbReference>
<organism evidence="6 7">
    <name type="scientific">Blautia fusiformis</name>
    <dbReference type="NCBI Taxonomy" id="2881264"/>
    <lineage>
        <taxon>Bacteria</taxon>
        <taxon>Bacillati</taxon>
        <taxon>Bacillota</taxon>
        <taxon>Clostridia</taxon>
        <taxon>Lachnospirales</taxon>
        <taxon>Lachnospiraceae</taxon>
        <taxon>Blautia</taxon>
    </lineage>
</organism>
<comment type="caution">
    <text evidence="6">The sequence shown here is derived from an EMBL/GenBank/DDBJ whole genome shotgun (WGS) entry which is preliminary data.</text>
</comment>
<keyword evidence="2" id="KW-0238">DNA-binding</keyword>
<dbReference type="SMART" id="SM00530">
    <property type="entry name" value="HTH_XRE"/>
    <property type="match status" value="1"/>
</dbReference>
<gene>
    <name evidence="6" type="ORF">LKD40_09855</name>
</gene>
<evidence type="ECO:0000313" key="6">
    <source>
        <dbReference type="EMBL" id="MCC2228103.1"/>
    </source>
</evidence>
<dbReference type="GO" id="GO:0003677">
    <property type="term" value="F:DNA binding"/>
    <property type="evidence" value="ECO:0007669"/>
    <property type="project" value="UniProtKB-KW"/>
</dbReference>
<dbReference type="Proteomes" id="UP001198612">
    <property type="component" value="Unassembled WGS sequence"/>
</dbReference>
<dbReference type="InterPro" id="IPR001387">
    <property type="entry name" value="Cro/C1-type_HTH"/>
</dbReference>
<evidence type="ECO:0000313" key="7">
    <source>
        <dbReference type="Proteomes" id="UP001198612"/>
    </source>
</evidence>
<dbReference type="EMBL" id="JAJEQQ010000013">
    <property type="protein sequence ID" value="MCC2228103.1"/>
    <property type="molecule type" value="Genomic_DNA"/>
</dbReference>
<dbReference type="SUPFAM" id="SSF47413">
    <property type="entry name" value="lambda repressor-like DNA-binding domains"/>
    <property type="match status" value="1"/>
</dbReference>
<protein>
    <submittedName>
        <fullName evidence="6">Helix-turn-helix domain-containing protein</fullName>
    </submittedName>
</protein>
<evidence type="ECO:0000256" key="3">
    <source>
        <dbReference type="ARBA" id="ARBA00023163"/>
    </source>
</evidence>
<dbReference type="Gene3D" id="1.10.260.40">
    <property type="entry name" value="lambda repressor-like DNA-binding domains"/>
    <property type="match status" value="1"/>
</dbReference>
<evidence type="ECO:0000256" key="1">
    <source>
        <dbReference type="ARBA" id="ARBA00023015"/>
    </source>
</evidence>
<keyword evidence="1" id="KW-0805">Transcription regulation</keyword>
<accession>A0AAW4W7V3</accession>
<evidence type="ECO:0000259" key="5">
    <source>
        <dbReference type="PROSITE" id="PS50943"/>
    </source>
</evidence>
<reference evidence="6 7" key="1">
    <citation type="submission" date="2021-10" db="EMBL/GenBank/DDBJ databases">
        <title>Anaerobic single-cell dispensing facilitates the cultivation of human gut bacteria.</title>
        <authorList>
            <person name="Afrizal A."/>
        </authorList>
    </citation>
    <scope>NUCLEOTIDE SEQUENCE [LARGE SCALE GENOMIC DNA]</scope>
    <source>
        <strain evidence="6 7">CLA-AA-H217</strain>
    </source>
</reference>
<evidence type="ECO:0000256" key="4">
    <source>
        <dbReference type="SAM" id="MobiDB-lite"/>
    </source>
</evidence>
<evidence type="ECO:0000256" key="2">
    <source>
        <dbReference type="ARBA" id="ARBA00023125"/>
    </source>
</evidence>
<feature type="region of interest" description="Disordered" evidence="4">
    <location>
        <begin position="134"/>
        <end position="155"/>
    </location>
</feature>
<proteinExistence type="predicted"/>
<dbReference type="Pfam" id="PF01381">
    <property type="entry name" value="HTH_3"/>
    <property type="match status" value="1"/>
</dbReference>
<dbReference type="AlphaFoldDB" id="A0AAW4W7V3"/>